<keyword evidence="1 2" id="KW-1015">Disulfide bond</keyword>
<sequence length="300" mass="34413">MDIKIMTNIRIIQICYWWLLILTQSIYSISPQAQFISLCGQTYNLSSSSLSIIYTRSSYISCCNITVTKSALSDSSQRIIINILNMSMTNNSPLKISNKENDMIKFDNYVSSNRTYFKSDIVNLPITFSLCQYNIQPFEILITNITQGPCEPNQYDCSTTTDEQQWCIDEIYHCDGYHSCPQGTDEDKCSKSITKSTSSKNERTIRGGVVTSIIIFGLLLIIASVGIGLTFIYVRRKRQRNRQFTYSLESTSDDWEPTSTGYRLFDNWTNNRRHTENNNNDNVLLDANEHMPIATNMTNR</sequence>
<name>A0A818PQU4_9BILA</name>
<organism evidence="5 6">
    <name type="scientific">Adineta steineri</name>
    <dbReference type="NCBI Taxonomy" id="433720"/>
    <lineage>
        <taxon>Eukaryota</taxon>
        <taxon>Metazoa</taxon>
        <taxon>Spiralia</taxon>
        <taxon>Gnathifera</taxon>
        <taxon>Rotifera</taxon>
        <taxon>Eurotatoria</taxon>
        <taxon>Bdelloidea</taxon>
        <taxon>Adinetida</taxon>
        <taxon>Adinetidae</taxon>
        <taxon>Adineta</taxon>
    </lineage>
</organism>
<evidence type="ECO:0000256" key="2">
    <source>
        <dbReference type="PROSITE-ProRule" id="PRU00124"/>
    </source>
</evidence>
<feature type="disulfide bond" evidence="2">
    <location>
        <begin position="174"/>
        <end position="189"/>
    </location>
</feature>
<comment type="caution">
    <text evidence="5">The sequence shown here is derived from an EMBL/GenBank/DDBJ whole genome shotgun (WGS) entry which is preliminary data.</text>
</comment>
<evidence type="ECO:0000313" key="6">
    <source>
        <dbReference type="Proteomes" id="UP000663844"/>
    </source>
</evidence>
<dbReference type="SUPFAM" id="SSF57424">
    <property type="entry name" value="LDL receptor-like module"/>
    <property type="match status" value="1"/>
</dbReference>
<evidence type="ECO:0000256" key="3">
    <source>
        <dbReference type="SAM" id="Phobius"/>
    </source>
</evidence>
<dbReference type="InterPro" id="IPR002172">
    <property type="entry name" value="LDrepeatLR_classA_rpt"/>
</dbReference>
<proteinExistence type="predicted"/>
<comment type="caution">
    <text evidence="2">Lacks conserved residue(s) required for the propagation of feature annotation.</text>
</comment>
<keyword evidence="3" id="KW-1133">Transmembrane helix</keyword>
<dbReference type="CDD" id="cd00112">
    <property type="entry name" value="LDLa"/>
    <property type="match status" value="1"/>
</dbReference>
<evidence type="ECO:0000256" key="1">
    <source>
        <dbReference type="ARBA" id="ARBA00023157"/>
    </source>
</evidence>
<dbReference type="AlphaFoldDB" id="A0A818PQU4"/>
<dbReference type="PROSITE" id="PS50068">
    <property type="entry name" value="LDLRA_2"/>
    <property type="match status" value="1"/>
</dbReference>
<reference evidence="5" key="1">
    <citation type="submission" date="2021-02" db="EMBL/GenBank/DDBJ databases">
        <authorList>
            <person name="Nowell W R."/>
        </authorList>
    </citation>
    <scope>NUCLEOTIDE SEQUENCE</scope>
</reference>
<keyword evidence="3" id="KW-0812">Transmembrane</keyword>
<dbReference type="Proteomes" id="UP000663844">
    <property type="component" value="Unassembled WGS sequence"/>
</dbReference>
<dbReference type="InterPro" id="IPR036055">
    <property type="entry name" value="LDL_receptor-like_sf"/>
</dbReference>
<dbReference type="Proteomes" id="UP000663845">
    <property type="component" value="Unassembled WGS sequence"/>
</dbReference>
<dbReference type="SMART" id="SM00192">
    <property type="entry name" value="LDLa"/>
    <property type="match status" value="1"/>
</dbReference>
<accession>A0A818PQU4</accession>
<dbReference type="Gene3D" id="4.10.400.10">
    <property type="entry name" value="Low-density Lipoprotein Receptor"/>
    <property type="match status" value="1"/>
</dbReference>
<keyword evidence="3" id="KW-0472">Membrane</keyword>
<evidence type="ECO:0000313" key="5">
    <source>
        <dbReference type="EMBL" id="CAF3629354.1"/>
    </source>
</evidence>
<protein>
    <submittedName>
        <fullName evidence="5">Uncharacterized protein</fullName>
    </submittedName>
</protein>
<evidence type="ECO:0000313" key="4">
    <source>
        <dbReference type="EMBL" id="CAF1148380.1"/>
    </source>
</evidence>
<dbReference type="EMBL" id="CAJOAZ010000367">
    <property type="protein sequence ID" value="CAF3629354.1"/>
    <property type="molecule type" value="Genomic_DNA"/>
</dbReference>
<dbReference type="EMBL" id="CAJNOG010000289">
    <property type="protein sequence ID" value="CAF1148380.1"/>
    <property type="molecule type" value="Genomic_DNA"/>
</dbReference>
<feature type="transmembrane region" description="Helical" evidence="3">
    <location>
        <begin position="209"/>
        <end position="234"/>
    </location>
</feature>
<gene>
    <name evidence="4" type="ORF">JYZ213_LOCUS23957</name>
    <name evidence="5" type="ORF">OXD698_LOCUS7858</name>
</gene>